<accession>A0AAV4D856</accession>
<dbReference type="Proteomes" id="UP000735302">
    <property type="component" value="Unassembled WGS sequence"/>
</dbReference>
<name>A0AAV4D856_9GAST</name>
<evidence type="ECO:0000313" key="2">
    <source>
        <dbReference type="Proteomes" id="UP000735302"/>
    </source>
</evidence>
<evidence type="ECO:0000313" key="1">
    <source>
        <dbReference type="EMBL" id="GFO40267.1"/>
    </source>
</evidence>
<protein>
    <submittedName>
        <fullName evidence="1">Uncharacterized protein</fullName>
    </submittedName>
</protein>
<proteinExistence type="predicted"/>
<sequence>MYFHIRAISVVLDNMYNVLCIDVHGYREYVHPCDLLASTCCSIQYEWAACRHHNGSRSGAGVCTTEFKMVLNFDKKVKNTVKNLCVLDFQAHKSFVKASGARG</sequence>
<gene>
    <name evidence="1" type="ORF">PoB_006677200</name>
</gene>
<comment type="caution">
    <text evidence="1">The sequence shown here is derived from an EMBL/GenBank/DDBJ whole genome shotgun (WGS) entry which is preliminary data.</text>
</comment>
<organism evidence="1 2">
    <name type="scientific">Plakobranchus ocellatus</name>
    <dbReference type="NCBI Taxonomy" id="259542"/>
    <lineage>
        <taxon>Eukaryota</taxon>
        <taxon>Metazoa</taxon>
        <taxon>Spiralia</taxon>
        <taxon>Lophotrochozoa</taxon>
        <taxon>Mollusca</taxon>
        <taxon>Gastropoda</taxon>
        <taxon>Heterobranchia</taxon>
        <taxon>Euthyneura</taxon>
        <taxon>Panpulmonata</taxon>
        <taxon>Sacoglossa</taxon>
        <taxon>Placobranchoidea</taxon>
        <taxon>Plakobranchidae</taxon>
        <taxon>Plakobranchus</taxon>
    </lineage>
</organism>
<reference evidence="1 2" key="1">
    <citation type="journal article" date="2021" name="Elife">
        <title>Chloroplast acquisition without the gene transfer in kleptoplastic sea slugs, Plakobranchus ocellatus.</title>
        <authorList>
            <person name="Maeda T."/>
            <person name="Takahashi S."/>
            <person name="Yoshida T."/>
            <person name="Shimamura S."/>
            <person name="Takaki Y."/>
            <person name="Nagai Y."/>
            <person name="Toyoda A."/>
            <person name="Suzuki Y."/>
            <person name="Arimoto A."/>
            <person name="Ishii H."/>
            <person name="Satoh N."/>
            <person name="Nishiyama T."/>
            <person name="Hasebe M."/>
            <person name="Maruyama T."/>
            <person name="Minagawa J."/>
            <person name="Obokata J."/>
            <person name="Shigenobu S."/>
        </authorList>
    </citation>
    <scope>NUCLEOTIDE SEQUENCE [LARGE SCALE GENOMIC DNA]</scope>
</reference>
<dbReference type="EMBL" id="BLXT01007596">
    <property type="protein sequence ID" value="GFO40267.1"/>
    <property type="molecule type" value="Genomic_DNA"/>
</dbReference>
<keyword evidence="2" id="KW-1185">Reference proteome</keyword>
<dbReference type="AlphaFoldDB" id="A0AAV4D856"/>